<keyword evidence="2" id="KW-1185">Reference proteome</keyword>
<proteinExistence type="predicted"/>
<protein>
    <submittedName>
        <fullName evidence="1">Uncharacterized protein</fullName>
    </submittedName>
</protein>
<sequence>MGCTPSKPSMTYTHERVCRDLDTCSTFVPGLNSSVSTPERPSPRLCVETCTDFPQRSGPWYLWVVCKPAFQPGPVDQLLHLHPAVSTAVR</sequence>
<dbReference type="Proteomes" id="UP001157502">
    <property type="component" value="Chromosome 4"/>
</dbReference>
<reference evidence="1" key="1">
    <citation type="submission" date="2021-05" db="EMBL/GenBank/DDBJ databases">
        <authorList>
            <person name="Pan Q."/>
            <person name="Jouanno E."/>
            <person name="Zahm M."/>
            <person name="Klopp C."/>
            <person name="Cabau C."/>
            <person name="Louis A."/>
            <person name="Berthelot C."/>
            <person name="Parey E."/>
            <person name="Roest Crollius H."/>
            <person name="Montfort J."/>
            <person name="Robinson-Rechavi M."/>
            <person name="Bouchez O."/>
            <person name="Lampietro C."/>
            <person name="Lopez Roques C."/>
            <person name="Donnadieu C."/>
            <person name="Postlethwait J."/>
            <person name="Bobe J."/>
            <person name="Dillon D."/>
            <person name="Chandos A."/>
            <person name="von Hippel F."/>
            <person name="Guiguen Y."/>
        </authorList>
    </citation>
    <scope>NUCLEOTIDE SEQUENCE</scope>
    <source>
        <strain evidence="1">YG-Jan2019</strain>
    </source>
</reference>
<organism evidence="1 2">
    <name type="scientific">Dallia pectoralis</name>
    <name type="common">Alaska blackfish</name>
    <dbReference type="NCBI Taxonomy" id="75939"/>
    <lineage>
        <taxon>Eukaryota</taxon>
        <taxon>Metazoa</taxon>
        <taxon>Chordata</taxon>
        <taxon>Craniata</taxon>
        <taxon>Vertebrata</taxon>
        <taxon>Euteleostomi</taxon>
        <taxon>Actinopterygii</taxon>
        <taxon>Neopterygii</taxon>
        <taxon>Teleostei</taxon>
        <taxon>Protacanthopterygii</taxon>
        <taxon>Esociformes</taxon>
        <taxon>Umbridae</taxon>
        <taxon>Dallia</taxon>
    </lineage>
</organism>
<accession>A0ACC2H9S1</accession>
<evidence type="ECO:0000313" key="1">
    <source>
        <dbReference type="EMBL" id="KAJ8012495.1"/>
    </source>
</evidence>
<comment type="caution">
    <text evidence="1">The sequence shown here is derived from an EMBL/GenBank/DDBJ whole genome shotgun (WGS) entry which is preliminary data.</text>
</comment>
<name>A0ACC2H9S1_DALPE</name>
<dbReference type="EMBL" id="CM055731">
    <property type="protein sequence ID" value="KAJ8012495.1"/>
    <property type="molecule type" value="Genomic_DNA"/>
</dbReference>
<gene>
    <name evidence="1" type="ORF">DPEC_G00043410</name>
</gene>
<evidence type="ECO:0000313" key="2">
    <source>
        <dbReference type="Proteomes" id="UP001157502"/>
    </source>
</evidence>